<dbReference type="EMBL" id="ANJA01001383">
    <property type="protein sequence ID" value="ETO77368.1"/>
    <property type="molecule type" value="Genomic_DNA"/>
</dbReference>
<gene>
    <name evidence="1" type="ORF">F444_07411</name>
</gene>
<dbReference type="PANTHER" id="PTHR37204:SF1">
    <property type="entry name" value="TRANSMEMBRANE PROTEIN"/>
    <property type="match status" value="1"/>
</dbReference>
<dbReference type="PANTHER" id="PTHR37204">
    <property type="entry name" value="TRANSMEMBRANE PROTEIN"/>
    <property type="match status" value="1"/>
</dbReference>
<accession>A0A081AEQ7</accession>
<evidence type="ECO:0000313" key="1">
    <source>
        <dbReference type="EMBL" id="ETO77368.1"/>
    </source>
</evidence>
<dbReference type="AlphaFoldDB" id="A0A081AEQ7"/>
<organism evidence="1 2">
    <name type="scientific">Phytophthora nicotianae P1976</name>
    <dbReference type="NCBI Taxonomy" id="1317066"/>
    <lineage>
        <taxon>Eukaryota</taxon>
        <taxon>Sar</taxon>
        <taxon>Stramenopiles</taxon>
        <taxon>Oomycota</taxon>
        <taxon>Peronosporomycetes</taxon>
        <taxon>Peronosporales</taxon>
        <taxon>Peronosporaceae</taxon>
        <taxon>Phytophthora</taxon>
    </lineage>
</organism>
<proteinExistence type="predicted"/>
<sequence>MWPTKRVERTETGSKYQIMETTKTKWRRERVELYERLECSAEYGLDREAVLATRELFDFDASGRAIPKKFTFQNEDDAVRVVCAEIPQLTAQQWGNITQDVLNALHGTATENGDVVETELKDVYVSDLDIMHVTLFYTSHPDDLAPRRADEHKSERLSREISLLHQLSSQFKPIWLAPVKVVLASSGAILVLFQCVQGDKDHKVKNAASNAEFGVDLLRQAAQKTFPFVSKKSPKLIIHSTLARLISPDAFDEAALTRVREACQRISQQLVNTATPFVVNKLWYVDESHFIRPTGHTATVPLGC</sequence>
<evidence type="ECO:0000313" key="2">
    <source>
        <dbReference type="Proteomes" id="UP000028582"/>
    </source>
</evidence>
<dbReference type="OrthoDB" id="119121at2759"/>
<reference evidence="1 2" key="1">
    <citation type="submission" date="2013-11" db="EMBL/GenBank/DDBJ databases">
        <title>The Genome Sequence of Phytophthora parasitica P1976.</title>
        <authorList>
            <consortium name="The Broad Institute Genomics Platform"/>
            <person name="Russ C."/>
            <person name="Tyler B."/>
            <person name="Panabieres F."/>
            <person name="Shan W."/>
            <person name="Tripathy S."/>
            <person name="Grunwald N."/>
            <person name="Machado M."/>
            <person name="Johnson C.S."/>
            <person name="Walker B."/>
            <person name="Young S."/>
            <person name="Zeng Q."/>
            <person name="Gargeya S."/>
            <person name="Fitzgerald M."/>
            <person name="Haas B."/>
            <person name="Abouelleil A."/>
            <person name="Allen A.W."/>
            <person name="Alvarado L."/>
            <person name="Arachchi H.M."/>
            <person name="Berlin A.M."/>
            <person name="Chapman S.B."/>
            <person name="Gainer-Dewar J."/>
            <person name="Goldberg J."/>
            <person name="Griggs A."/>
            <person name="Gujja S."/>
            <person name="Hansen M."/>
            <person name="Howarth C."/>
            <person name="Imamovic A."/>
            <person name="Ireland A."/>
            <person name="Larimer J."/>
            <person name="McCowan C."/>
            <person name="Murphy C."/>
            <person name="Pearson M."/>
            <person name="Poon T.W."/>
            <person name="Priest M."/>
            <person name="Roberts A."/>
            <person name="Saif S."/>
            <person name="Shea T."/>
            <person name="Sisk P."/>
            <person name="Sykes S."/>
            <person name="Wortman J."/>
            <person name="Nusbaum C."/>
            <person name="Birren B."/>
        </authorList>
    </citation>
    <scope>NUCLEOTIDE SEQUENCE [LARGE SCALE GENOMIC DNA]</scope>
    <source>
        <strain evidence="1 2">P1976</strain>
    </source>
</reference>
<protein>
    <submittedName>
        <fullName evidence="1">Uncharacterized protein</fullName>
    </submittedName>
</protein>
<name>A0A081AEQ7_PHYNI</name>
<comment type="caution">
    <text evidence="1">The sequence shown here is derived from an EMBL/GenBank/DDBJ whole genome shotgun (WGS) entry which is preliminary data.</text>
</comment>
<dbReference type="Proteomes" id="UP000028582">
    <property type="component" value="Unassembled WGS sequence"/>
</dbReference>